<evidence type="ECO:0000256" key="1">
    <source>
        <dbReference type="ARBA" id="ARBA00004141"/>
    </source>
</evidence>
<dbReference type="InterPro" id="IPR038665">
    <property type="entry name" value="Voltage-dep_anion_channel_sf"/>
</dbReference>
<feature type="transmembrane region" description="Helical" evidence="5">
    <location>
        <begin position="270"/>
        <end position="290"/>
    </location>
</feature>
<dbReference type="AlphaFoldDB" id="A0A1Q8YHS0"/>
<dbReference type="RefSeq" id="WP_075585808.1">
    <property type="nucleotide sequence ID" value="NZ_MSYM01000008.1"/>
</dbReference>
<evidence type="ECO:0000256" key="5">
    <source>
        <dbReference type="SAM" id="Phobius"/>
    </source>
</evidence>
<evidence type="ECO:0000313" key="6">
    <source>
        <dbReference type="EMBL" id="OLP07513.1"/>
    </source>
</evidence>
<dbReference type="Proteomes" id="UP000185911">
    <property type="component" value="Unassembled WGS sequence"/>
</dbReference>
<feature type="transmembrane region" description="Helical" evidence="5">
    <location>
        <begin position="21"/>
        <end position="42"/>
    </location>
</feature>
<dbReference type="Gene3D" id="1.50.10.150">
    <property type="entry name" value="Voltage-dependent anion channel"/>
    <property type="match status" value="1"/>
</dbReference>
<feature type="transmembrane region" description="Helical" evidence="5">
    <location>
        <begin position="181"/>
        <end position="200"/>
    </location>
</feature>
<reference evidence="6 7" key="1">
    <citation type="submission" date="2017-01" db="EMBL/GenBank/DDBJ databases">
        <title>Genome sequence of Rhodoferax antarcticus ANT.BR, a psychrophilic purple nonsulfur bacterium from an Antarctic microbial mat.</title>
        <authorList>
            <person name="Baker J."/>
            <person name="Riester C."/>
            <person name="Skinner B."/>
            <person name="Newell A."/>
            <person name="Swingley W."/>
            <person name="Madigan M."/>
            <person name="Jung D."/>
            <person name="Asao M."/>
            <person name="Chen M."/>
            <person name="Loughlin P."/>
            <person name="Pan H."/>
            <person name="Lin S."/>
            <person name="Li N."/>
            <person name="Shaw J."/>
            <person name="Prado M."/>
            <person name="Sherman C."/>
            <person name="Li X."/>
            <person name="Tang J."/>
            <person name="Blankenship R."/>
            <person name="Zhao T."/>
            <person name="Touchman J."/>
            <person name="Sattley M."/>
        </authorList>
    </citation>
    <scope>NUCLEOTIDE SEQUENCE [LARGE SCALE GENOMIC DNA]</scope>
    <source>
        <strain evidence="6 7">ANT.BR</strain>
    </source>
</reference>
<feature type="transmembrane region" description="Helical" evidence="5">
    <location>
        <begin position="244"/>
        <end position="263"/>
    </location>
</feature>
<dbReference type="EMBL" id="MSYM01000008">
    <property type="protein sequence ID" value="OLP07513.1"/>
    <property type="molecule type" value="Genomic_DNA"/>
</dbReference>
<protein>
    <submittedName>
        <fullName evidence="6">Putative C4-dicarboxylate transporter/malic acid transport protein</fullName>
    </submittedName>
</protein>
<dbReference type="InterPro" id="IPR052951">
    <property type="entry name" value="Tellurite_res_ion_channel"/>
</dbReference>
<feature type="transmembrane region" description="Helical" evidence="5">
    <location>
        <begin position="296"/>
        <end position="318"/>
    </location>
</feature>
<evidence type="ECO:0000256" key="2">
    <source>
        <dbReference type="ARBA" id="ARBA00022692"/>
    </source>
</evidence>
<dbReference type="CDD" id="cd09323">
    <property type="entry name" value="TDT_SLAC1_like"/>
    <property type="match status" value="1"/>
</dbReference>
<keyword evidence="2 5" id="KW-0812">Transmembrane</keyword>
<dbReference type="GO" id="GO:0046583">
    <property type="term" value="F:monoatomic cation efflux transmembrane transporter activity"/>
    <property type="evidence" value="ECO:0007669"/>
    <property type="project" value="TreeGrafter"/>
</dbReference>
<proteinExistence type="predicted"/>
<organism evidence="6 7">
    <name type="scientific">Rhodoferax antarcticus ANT.BR</name>
    <dbReference type="NCBI Taxonomy" id="1111071"/>
    <lineage>
        <taxon>Bacteria</taxon>
        <taxon>Pseudomonadati</taxon>
        <taxon>Pseudomonadota</taxon>
        <taxon>Betaproteobacteria</taxon>
        <taxon>Burkholderiales</taxon>
        <taxon>Comamonadaceae</taxon>
        <taxon>Rhodoferax</taxon>
    </lineage>
</organism>
<keyword evidence="3 5" id="KW-1133">Transmembrane helix</keyword>
<comment type="caution">
    <text evidence="6">The sequence shown here is derived from an EMBL/GenBank/DDBJ whole genome shotgun (WGS) entry which is preliminary data.</text>
</comment>
<feature type="transmembrane region" description="Helical" evidence="5">
    <location>
        <begin position="48"/>
        <end position="75"/>
    </location>
</feature>
<dbReference type="PANTHER" id="PTHR37955">
    <property type="entry name" value="TELLURITE RESISTANCE PROTEIN TEHA"/>
    <property type="match status" value="1"/>
</dbReference>
<keyword evidence="4 5" id="KW-0472">Membrane</keyword>
<evidence type="ECO:0000256" key="4">
    <source>
        <dbReference type="ARBA" id="ARBA00023136"/>
    </source>
</evidence>
<feature type="transmembrane region" description="Helical" evidence="5">
    <location>
        <begin position="155"/>
        <end position="175"/>
    </location>
</feature>
<sequence length="333" mass="36702">MNATTAATTPAGAPAATHGRLAHMPISMFSIVMGLAGTTIALEKAELLWAWSVSPSAVMLALTALVFVAISLAYLAKFVLHRQHVIAEFNHPIRLSFFPTISIGMLLLAIASMSHHPGVSLYLWAVGSAVQLLFTLAILSNWMHHEKFQVQHSNPAWFIPIVGNILVPIAGVPLGYPEVSWFYFSIGLMMWTPLLAVLFNRFFFHPMIPSKLLPTLFILIAPPAVGFISWVKLHNGVVDDTARIFYYFALFITLLLIVQAKYFIKVSFALPWWAYTFPVAALTIATSVMLEKVGGSFFAMLFPLLLSVLVVLVSVVCVRTVIAMMRGEICVPE</sequence>
<gene>
    <name evidence="6" type="ORF">BLL52_1343</name>
</gene>
<feature type="transmembrane region" description="Helical" evidence="5">
    <location>
        <begin position="95"/>
        <end position="115"/>
    </location>
</feature>
<keyword evidence="7" id="KW-1185">Reference proteome</keyword>
<comment type="subcellular location">
    <subcellularLocation>
        <location evidence="1">Membrane</location>
        <topology evidence="1">Multi-pass membrane protein</topology>
    </subcellularLocation>
</comment>
<dbReference type="PANTHER" id="PTHR37955:SF1">
    <property type="entry name" value="DEP DOMAIN-CONTAINING PROTEIN"/>
    <property type="match status" value="1"/>
</dbReference>
<feature type="transmembrane region" description="Helical" evidence="5">
    <location>
        <begin position="212"/>
        <end position="232"/>
    </location>
</feature>
<accession>A0A1Q8YHS0</accession>
<dbReference type="GO" id="GO:0005886">
    <property type="term" value="C:plasma membrane"/>
    <property type="evidence" value="ECO:0007669"/>
    <property type="project" value="TreeGrafter"/>
</dbReference>
<name>A0A1Q8YHS0_9BURK</name>
<dbReference type="InterPro" id="IPR004695">
    <property type="entry name" value="SLAC1/Mae1/Ssu1/TehA"/>
</dbReference>
<dbReference type="STRING" id="81479.RA876_01345"/>
<evidence type="ECO:0000313" key="7">
    <source>
        <dbReference type="Proteomes" id="UP000185911"/>
    </source>
</evidence>
<evidence type="ECO:0000256" key="3">
    <source>
        <dbReference type="ARBA" id="ARBA00022989"/>
    </source>
</evidence>
<feature type="transmembrane region" description="Helical" evidence="5">
    <location>
        <begin position="121"/>
        <end position="143"/>
    </location>
</feature>
<dbReference type="Pfam" id="PF03595">
    <property type="entry name" value="SLAC1"/>
    <property type="match status" value="1"/>
</dbReference>